<dbReference type="GO" id="GO:0071973">
    <property type="term" value="P:bacterial-type flagellum-dependent cell motility"/>
    <property type="evidence" value="ECO:0007669"/>
    <property type="project" value="TreeGrafter"/>
</dbReference>
<reference evidence="9 10" key="1">
    <citation type="journal article" date="2015" name="Genome Announc.">
        <title>Genome Sequence of Borrelia chilensis VA1, a South American Member of the Lyme Borreliosis Group.</title>
        <authorList>
            <person name="Huang W."/>
            <person name="Ojaimi C."/>
            <person name="Fallon J.T."/>
            <person name="Travisany D."/>
            <person name="Maass A."/>
            <person name="Ivanova L."/>
            <person name="Tomova A."/>
            <person name="Gonzalez-Acuna D."/>
            <person name="Godfrey H.P."/>
            <person name="Cabello F.C."/>
        </authorList>
    </citation>
    <scope>NUCLEOTIDE SEQUENCE [LARGE SCALE GENOMIC DNA]</scope>
    <source>
        <strain evidence="9 10">VA1</strain>
    </source>
</reference>
<comment type="function">
    <text evidence="6">Required for morphogenesis and for the elongation of the flagellar filament by facilitating polymerization of the flagellin monomers at the tip of growing filament. Forms a capping structure, which prevents flagellin subunits (transported through the central channel of the flagellum) from leaking out without polymerization at the distal end.</text>
</comment>
<dbReference type="PANTHER" id="PTHR30288">
    <property type="entry name" value="FLAGELLAR CAP/ASSEMBLY PROTEIN FLID"/>
    <property type="match status" value="1"/>
</dbReference>
<name>A0A0A7UX60_9SPIR</name>
<dbReference type="GO" id="GO:0055040">
    <property type="term" value="C:periplasmic flagellum"/>
    <property type="evidence" value="ECO:0007669"/>
    <property type="project" value="UniProtKB-SubCell"/>
</dbReference>
<evidence type="ECO:0000256" key="1">
    <source>
        <dbReference type="ARBA" id="ARBA00004365"/>
    </source>
</evidence>
<organism evidence="9 10">
    <name type="scientific">Borreliella chilensis</name>
    <dbReference type="NCBI Taxonomy" id="1245910"/>
    <lineage>
        <taxon>Bacteria</taxon>
        <taxon>Pseudomonadati</taxon>
        <taxon>Spirochaetota</taxon>
        <taxon>Spirochaetia</taxon>
        <taxon>Spirochaetales</taxon>
        <taxon>Borreliaceae</taxon>
        <taxon>Borreliella</taxon>
    </lineage>
</organism>
<dbReference type="PANTHER" id="PTHR30288:SF0">
    <property type="entry name" value="FLAGELLAR HOOK-ASSOCIATED PROTEIN 2"/>
    <property type="match status" value="1"/>
</dbReference>
<evidence type="ECO:0000259" key="8">
    <source>
        <dbReference type="Pfam" id="PF07195"/>
    </source>
</evidence>
<dbReference type="Pfam" id="PF02465">
    <property type="entry name" value="FliD_N"/>
    <property type="match status" value="1"/>
</dbReference>
<feature type="domain" description="Flagellar hook-associated protein 2 N-terminal" evidence="7">
    <location>
        <begin position="12"/>
        <end position="109"/>
    </location>
</feature>
<evidence type="ECO:0000256" key="6">
    <source>
        <dbReference type="RuleBase" id="RU362066"/>
    </source>
</evidence>
<dbReference type="AlphaFoldDB" id="A0A0A7UX60"/>
<evidence type="ECO:0000256" key="4">
    <source>
        <dbReference type="ARBA" id="ARBA00023054"/>
    </source>
</evidence>
<keyword evidence="4" id="KW-0175">Coiled coil</keyword>
<dbReference type="GO" id="GO:0009421">
    <property type="term" value="C:bacterial-type flagellum filament cap"/>
    <property type="evidence" value="ECO:0007669"/>
    <property type="project" value="InterPro"/>
</dbReference>
<keyword evidence="5 6" id="KW-0975">Bacterial flagellum</keyword>
<dbReference type="HOGENOM" id="CLU_028399_0_0_12"/>
<proteinExistence type="inferred from homology"/>
<keyword evidence="9" id="KW-0966">Cell projection</keyword>
<comment type="similarity">
    <text evidence="2 6">Belongs to the FliD family.</text>
</comment>
<dbReference type="InterPro" id="IPR010809">
    <property type="entry name" value="FliD_C"/>
</dbReference>
<keyword evidence="6" id="KW-0574">Periplasm</keyword>
<dbReference type="GO" id="GO:0009424">
    <property type="term" value="C:bacterial-type flagellum hook"/>
    <property type="evidence" value="ECO:0007669"/>
    <property type="project" value="UniProtKB-UniRule"/>
</dbReference>
<keyword evidence="9" id="KW-0282">Flagellum</keyword>
<accession>A0A0A7UX60</accession>
<dbReference type="GO" id="GO:0007155">
    <property type="term" value="P:cell adhesion"/>
    <property type="evidence" value="ECO:0007669"/>
    <property type="project" value="InterPro"/>
</dbReference>
<feature type="domain" description="Flagellar hook-associated protein 2 C-terminal" evidence="8">
    <location>
        <begin position="391"/>
        <end position="649"/>
    </location>
</feature>
<protein>
    <recommendedName>
        <fullName evidence="6">Flagellar hook-associated protein 2</fullName>
        <shortName evidence="6">HAP2</shortName>
    </recommendedName>
    <alternativeName>
        <fullName evidence="6">Flagellar cap protein</fullName>
    </alternativeName>
</protein>
<evidence type="ECO:0000313" key="10">
    <source>
        <dbReference type="Proteomes" id="UP000030940"/>
    </source>
</evidence>
<dbReference type="Pfam" id="PF07195">
    <property type="entry name" value="FliD_C"/>
    <property type="match status" value="1"/>
</dbReference>
<evidence type="ECO:0000313" key="9">
    <source>
        <dbReference type="EMBL" id="AJA89988.1"/>
    </source>
</evidence>
<evidence type="ECO:0000256" key="3">
    <source>
        <dbReference type="ARBA" id="ARBA00011255"/>
    </source>
</evidence>
<comment type="subunit">
    <text evidence="3 6">Homopentamer.</text>
</comment>
<keyword evidence="9" id="KW-0969">Cilium</keyword>
<keyword evidence="10" id="KW-1185">Reference proteome</keyword>
<gene>
    <name evidence="9" type="primary">fliD</name>
    <name evidence="9" type="ORF">OY14_00725</name>
</gene>
<dbReference type="InterPro" id="IPR040026">
    <property type="entry name" value="FliD"/>
</dbReference>
<evidence type="ECO:0000259" key="7">
    <source>
        <dbReference type="Pfam" id="PF02465"/>
    </source>
</evidence>
<evidence type="ECO:0000256" key="2">
    <source>
        <dbReference type="ARBA" id="ARBA00009764"/>
    </source>
</evidence>
<dbReference type="KEGG" id="bchi:OY14_00725"/>
<sequence>MASGFFVPGLESKYNTKEIRESMLKPDKAKVDSSFKKLESLEQEKSAWQLINRKISTLNSLAKEITSLNSPFNLMSGNSSNSEVLTLSTRYGSKNETHKLIVDQIASADVFLSSNFDPKKVKIPEGDYIFLVGKKEINARSNGNIDALVRDINNKGKGFLSAKIVKSDKNGNSRFVLQSLKDGKENKLVIKGEGLSFARQIGILSELKTNFNPDLSDIVVNQSSSNNRLDFDNNGLVLNPLSEVSIEIPEDIKITSRSKIKFEVRYFDTGLEESDSKIIFNPGEATFKDAKVDSEDSVVDLGSDLKTPLGKKYIQMNMIKISGKEGSLELPSVNISNNFEEVEVDVGGLSSLEEINIENKANNKVVVISNVEIFDPKNRDGHLPINAKSFAENAKIKFDGVDVERDSNVINDLVPNVTLSLKKASSDMVEAKIEPDYEGIKRVLLDFIGAYNEVLAEINIASSNEDQLGNQKSNIIEELTYLSDSQKEEAYKNLGILRSEFLLKNLKSRLESIMFKPYVTSDPNFSIINQMGVFTNSISSSGGISRYLRLDEKKFDETIRNNIDNVRELFLFDLNDDRVYDDGIAKMLGDCLSPLVTSGGVIYNKIKNYDLKIVNQKNKVEDYKKKYYEREKKVESELNTLDFTVKRMKDQENTLKAFDFNQRNKQ</sequence>
<dbReference type="Proteomes" id="UP000030940">
    <property type="component" value="Chromosome"/>
</dbReference>
<dbReference type="InterPro" id="IPR003481">
    <property type="entry name" value="FliD_N"/>
</dbReference>
<evidence type="ECO:0000256" key="5">
    <source>
        <dbReference type="ARBA" id="ARBA00023143"/>
    </source>
</evidence>
<dbReference type="NCBIfam" id="NF005188">
    <property type="entry name" value="PRK06664.1"/>
    <property type="match status" value="1"/>
</dbReference>
<dbReference type="EMBL" id="CP009910">
    <property type="protein sequence ID" value="AJA89988.1"/>
    <property type="molecule type" value="Genomic_DNA"/>
</dbReference>
<comment type="subcellular location">
    <subcellularLocation>
        <location evidence="1">Bacterial flagellum</location>
    </subcellularLocation>
    <subcellularLocation>
        <location evidence="6">Periplasm</location>
    </subcellularLocation>
    <subcellularLocation>
        <location evidence="6">Periplasmic flagellum</location>
    </subcellularLocation>
</comment>
<dbReference type="STRING" id="1245910.OY14_00725"/>